<evidence type="ECO:0000256" key="11">
    <source>
        <dbReference type="HAMAP-Rule" id="MF_01635"/>
    </source>
</evidence>
<evidence type="ECO:0000256" key="5">
    <source>
        <dbReference type="ARBA" id="ARBA00022519"/>
    </source>
</evidence>
<comment type="pathway">
    <text evidence="11">Cofactor biosynthesis; ubiquinone biosynthesis.</text>
</comment>
<reference evidence="13 14" key="1">
    <citation type="submission" date="2015-11" db="EMBL/GenBank/DDBJ databases">
        <title>Genomic analysis of 38 Legionella species identifies large and diverse effector repertoires.</title>
        <authorList>
            <person name="Burstein D."/>
            <person name="Amaro F."/>
            <person name="Zusman T."/>
            <person name="Lifshitz Z."/>
            <person name="Cohen O."/>
            <person name="Gilbert J.A."/>
            <person name="Pupko T."/>
            <person name="Shuman H.A."/>
            <person name="Segal G."/>
        </authorList>
    </citation>
    <scope>NUCLEOTIDE SEQUENCE [LARGE SCALE GENOMIC DNA]</scope>
    <source>
        <strain evidence="13 14">ATCC 43878</strain>
    </source>
</reference>
<feature type="transmembrane region" description="Helical" evidence="11">
    <location>
        <begin position="256"/>
        <end position="277"/>
    </location>
</feature>
<evidence type="ECO:0000256" key="7">
    <source>
        <dbReference type="ARBA" id="ARBA00022688"/>
    </source>
</evidence>
<evidence type="ECO:0000256" key="2">
    <source>
        <dbReference type="ARBA" id="ARBA00004141"/>
    </source>
</evidence>
<dbReference type="InterPro" id="IPR000537">
    <property type="entry name" value="UbiA_prenyltransferase"/>
</dbReference>
<dbReference type="PROSITE" id="PS00943">
    <property type="entry name" value="UBIA"/>
    <property type="match status" value="1"/>
</dbReference>
<dbReference type="GO" id="GO:0006744">
    <property type="term" value="P:ubiquinone biosynthetic process"/>
    <property type="evidence" value="ECO:0007669"/>
    <property type="project" value="UniProtKB-UniRule"/>
</dbReference>
<evidence type="ECO:0000256" key="12">
    <source>
        <dbReference type="NCBIfam" id="TIGR01474"/>
    </source>
</evidence>
<comment type="catalytic activity">
    <reaction evidence="11">
        <text>all-trans-octaprenyl diphosphate + 4-hydroxybenzoate = 4-hydroxy-3-(all-trans-octaprenyl)benzoate + diphosphate</text>
        <dbReference type="Rhea" id="RHEA:27782"/>
        <dbReference type="ChEBI" id="CHEBI:1617"/>
        <dbReference type="ChEBI" id="CHEBI:17879"/>
        <dbReference type="ChEBI" id="CHEBI:33019"/>
        <dbReference type="ChEBI" id="CHEBI:57711"/>
        <dbReference type="EC" id="2.5.1.39"/>
    </reaction>
</comment>
<organism evidence="13 14">
    <name type="scientific">Legionella brunensis</name>
    <dbReference type="NCBI Taxonomy" id="29422"/>
    <lineage>
        <taxon>Bacteria</taxon>
        <taxon>Pseudomonadati</taxon>
        <taxon>Pseudomonadota</taxon>
        <taxon>Gammaproteobacteria</taxon>
        <taxon>Legionellales</taxon>
        <taxon>Legionellaceae</taxon>
        <taxon>Legionella</taxon>
    </lineage>
</organism>
<dbReference type="FunFam" id="1.20.120.1780:FF:000001">
    <property type="entry name" value="4-hydroxybenzoate octaprenyltransferase"/>
    <property type="match status" value="1"/>
</dbReference>
<evidence type="ECO:0000256" key="3">
    <source>
        <dbReference type="ARBA" id="ARBA00005985"/>
    </source>
</evidence>
<dbReference type="InterPro" id="IPR044878">
    <property type="entry name" value="UbiA_sf"/>
</dbReference>
<keyword evidence="5 11" id="KW-0997">Cell inner membrane</keyword>
<keyword evidence="6 11" id="KW-0808">Transferase</keyword>
<dbReference type="UniPathway" id="UPA00232"/>
<evidence type="ECO:0000256" key="10">
    <source>
        <dbReference type="ARBA" id="ARBA00023136"/>
    </source>
</evidence>
<comment type="cofactor">
    <cofactor evidence="1 11">
        <name>Mg(2+)</name>
        <dbReference type="ChEBI" id="CHEBI:18420"/>
    </cofactor>
</comment>
<feature type="transmembrane region" description="Helical" evidence="11">
    <location>
        <begin position="84"/>
        <end position="105"/>
    </location>
</feature>
<dbReference type="Gene3D" id="1.20.120.1780">
    <property type="entry name" value="UbiA prenyltransferase"/>
    <property type="match status" value="1"/>
</dbReference>
<comment type="similarity">
    <text evidence="3 11">Belongs to the UbiA prenyltransferase family.</text>
</comment>
<keyword evidence="7 11" id="KW-0831">Ubiquinone biosynthesis</keyword>
<dbReference type="EMBL" id="LNXV01000033">
    <property type="protein sequence ID" value="KTC78315.1"/>
    <property type="molecule type" value="Genomic_DNA"/>
</dbReference>
<keyword evidence="8 11" id="KW-0812">Transmembrane</keyword>
<accession>A0A0W0S588</accession>
<evidence type="ECO:0000256" key="6">
    <source>
        <dbReference type="ARBA" id="ARBA00022679"/>
    </source>
</evidence>
<keyword evidence="10 11" id="KW-0472">Membrane</keyword>
<keyword evidence="14" id="KW-1185">Reference proteome</keyword>
<feature type="transmembrane region" description="Helical" evidence="11">
    <location>
        <begin position="137"/>
        <end position="154"/>
    </location>
</feature>
<dbReference type="PANTHER" id="PTHR11048">
    <property type="entry name" value="PRENYLTRANSFERASES"/>
    <property type="match status" value="1"/>
</dbReference>
<dbReference type="NCBIfam" id="TIGR01474">
    <property type="entry name" value="ubiA_proteo"/>
    <property type="match status" value="1"/>
</dbReference>
<dbReference type="Pfam" id="PF01040">
    <property type="entry name" value="UbiA"/>
    <property type="match status" value="1"/>
</dbReference>
<dbReference type="PATRIC" id="fig|29422.6.peg.2770"/>
<dbReference type="HAMAP" id="MF_01635">
    <property type="entry name" value="UbiA"/>
    <property type="match status" value="1"/>
</dbReference>
<dbReference type="Gene3D" id="1.10.357.140">
    <property type="entry name" value="UbiA prenyltransferase"/>
    <property type="match status" value="1"/>
</dbReference>
<proteinExistence type="inferred from homology"/>
<dbReference type="GO" id="GO:0005886">
    <property type="term" value="C:plasma membrane"/>
    <property type="evidence" value="ECO:0007669"/>
    <property type="project" value="UniProtKB-SubCell"/>
</dbReference>
<name>A0A0W0S588_9GAMM</name>
<dbReference type="InterPro" id="IPR030470">
    <property type="entry name" value="UbiA_prenylTrfase_CS"/>
</dbReference>
<dbReference type="AlphaFoldDB" id="A0A0W0S588"/>
<dbReference type="OrthoDB" id="9782418at2"/>
<evidence type="ECO:0000256" key="1">
    <source>
        <dbReference type="ARBA" id="ARBA00001946"/>
    </source>
</evidence>
<dbReference type="STRING" id="29422.Lbru_2607"/>
<dbReference type="Proteomes" id="UP000054742">
    <property type="component" value="Unassembled WGS sequence"/>
</dbReference>
<comment type="function">
    <text evidence="11">Catalyzes the prenylation of para-hydroxybenzoate (PHB) with an all-trans polyprenyl group. Mediates the second step in the final reaction sequence of ubiquinone-8 (UQ-8) biosynthesis, which is the condensation of the polyisoprenoid side chain with PHB, generating the first membrane-bound Q intermediate 3-octaprenyl-4-hydroxybenzoate.</text>
</comment>
<evidence type="ECO:0000313" key="14">
    <source>
        <dbReference type="Proteomes" id="UP000054742"/>
    </source>
</evidence>
<keyword evidence="9 11" id="KW-1133">Transmembrane helix</keyword>
<dbReference type="EC" id="2.5.1.39" evidence="11 12"/>
<evidence type="ECO:0000256" key="8">
    <source>
        <dbReference type="ARBA" id="ARBA00022692"/>
    </source>
</evidence>
<evidence type="ECO:0000256" key="4">
    <source>
        <dbReference type="ARBA" id="ARBA00022475"/>
    </source>
</evidence>
<dbReference type="RefSeq" id="WP_083500921.1">
    <property type="nucleotide sequence ID" value="NZ_CAAAHU010000004.1"/>
</dbReference>
<keyword evidence="4 11" id="KW-1003">Cell membrane</keyword>
<evidence type="ECO:0000256" key="9">
    <source>
        <dbReference type="ARBA" id="ARBA00022989"/>
    </source>
</evidence>
<gene>
    <name evidence="11 13" type="primary">ubiA</name>
    <name evidence="13" type="ORF">Lbru_2607</name>
</gene>
<dbReference type="GO" id="GO:0008412">
    <property type="term" value="F:4-hydroxybenzoate polyprenyltransferase activity"/>
    <property type="evidence" value="ECO:0007669"/>
    <property type="project" value="UniProtKB-UniRule"/>
</dbReference>
<comment type="caution">
    <text evidence="13">The sequence shown here is derived from an EMBL/GenBank/DDBJ whole genome shotgun (WGS) entry which is preliminary data.</text>
</comment>
<protein>
    <recommendedName>
        <fullName evidence="11 12">4-hydroxybenzoate octaprenyltransferase</fullName>
        <ecNumber evidence="11 12">2.5.1.39</ecNumber>
    </recommendedName>
    <alternativeName>
        <fullName evidence="11">4-HB polyprenyltransferase</fullName>
    </alternativeName>
</protein>
<keyword evidence="11" id="KW-0460">Magnesium</keyword>
<dbReference type="InterPro" id="IPR039653">
    <property type="entry name" value="Prenyltransferase"/>
</dbReference>
<dbReference type="CDD" id="cd13959">
    <property type="entry name" value="PT_UbiA_COQ2"/>
    <property type="match status" value="1"/>
</dbReference>
<sequence>MNWRGYLRLMRFHKPIGILLLWWPTAWALWLASQGNPPFSLILLFFSGTVLMRAAGCVVNDIADRHIDLHVERTKTRPITTGEVGLLEAIFLLGALLLMALGILLQLPKACFYYALIAVFITVLYPFCKRFTRSPQLVLGIAFSMGIPMAFAALDHALDKTMFILLLINFLWVVAYDTEYAMVDREDDLRIGVKSTAILFAEWDKFAIGFMQSVFHLFWFALALNLHSVFFWLCWGGATLNLIYQQKLIYKREPALCLQAFTSNNWYGLFMWLMIAISKSTEVLP</sequence>
<dbReference type="PANTHER" id="PTHR11048:SF28">
    <property type="entry name" value="4-HYDROXYBENZOATE POLYPRENYLTRANSFERASE, MITOCHONDRIAL"/>
    <property type="match status" value="1"/>
</dbReference>
<dbReference type="InterPro" id="IPR006370">
    <property type="entry name" value="HB_polyprenyltransferase-like"/>
</dbReference>
<comment type="subcellular location">
    <subcellularLocation>
        <location evidence="11">Cell inner membrane</location>
        <topology evidence="11">Multi-pass membrane protein</topology>
    </subcellularLocation>
    <subcellularLocation>
        <location evidence="2">Membrane</location>
        <topology evidence="2">Multi-pass membrane protein</topology>
    </subcellularLocation>
</comment>
<feature type="transmembrane region" description="Helical" evidence="11">
    <location>
        <begin position="38"/>
        <end position="63"/>
    </location>
</feature>
<feature type="transmembrane region" description="Helical" evidence="11">
    <location>
        <begin position="111"/>
        <end position="128"/>
    </location>
</feature>
<dbReference type="FunFam" id="1.10.357.140:FF:000008">
    <property type="entry name" value="4-hydroxybenzoate octaprenyltransferase"/>
    <property type="match status" value="1"/>
</dbReference>
<evidence type="ECO:0000313" key="13">
    <source>
        <dbReference type="EMBL" id="KTC78315.1"/>
    </source>
</evidence>